<sequence length="517" mass="57379">MSATWSKATTPRGGLESWYAHPRLLRHARRFETSRDPEAVLLRYYRLSAEDPELLRAACHVAAWVALLPEELVARPQGRSELSAVRLLAQLLRRRLGKRITPWLRGILQLVARRQLPGIDGGDQEHWLQLKRSLPNSFWKSLSSDPVLEADPETSEATERSQQVRDQACGVEDQVSSLRAVRKQQLMAIARADALDGDSRESEVISVQVRAQAALDHNNPDRMIEAVVEAVGLLSPPREIISKSSVGASMTERAQAQLRAASQSRLRAFLLYLLGLLSGNSFPNTSGLDLEDPGTMQLLQVPFERLRQLLKDRVLEGLACAPQWALLAGVVGISVAGLALSDYQGAGSEHSRTRRSVKWASVVLAAAAAHENILTRDQLLDFAREADPELISQHSDWKSKLGVAMKDIMHLKPGRNASGHHEFHLDPAISGGRPPNMKKSKDGWRSKYTFTVDGRQYEITGSAQSTVHGADELFSNGKLEMLKSLVLQEHGFQQIMSQGFFIRPCNRKAKRCRASTD</sequence>
<name>A0A813L836_POLGL</name>
<comment type="caution">
    <text evidence="1">The sequence shown here is derived from an EMBL/GenBank/DDBJ whole genome shotgun (WGS) entry which is preliminary data.</text>
</comment>
<evidence type="ECO:0000313" key="1">
    <source>
        <dbReference type="EMBL" id="CAE8721487.1"/>
    </source>
</evidence>
<dbReference type="Proteomes" id="UP000626109">
    <property type="component" value="Unassembled WGS sequence"/>
</dbReference>
<organism evidence="1 2">
    <name type="scientific">Polarella glacialis</name>
    <name type="common">Dinoflagellate</name>
    <dbReference type="NCBI Taxonomy" id="89957"/>
    <lineage>
        <taxon>Eukaryota</taxon>
        <taxon>Sar</taxon>
        <taxon>Alveolata</taxon>
        <taxon>Dinophyceae</taxon>
        <taxon>Suessiales</taxon>
        <taxon>Suessiaceae</taxon>
        <taxon>Polarella</taxon>
    </lineage>
</organism>
<dbReference type="EMBL" id="CAJNNW010034072">
    <property type="protein sequence ID" value="CAE8721487.1"/>
    <property type="molecule type" value="Genomic_DNA"/>
</dbReference>
<evidence type="ECO:0000313" key="2">
    <source>
        <dbReference type="Proteomes" id="UP000626109"/>
    </source>
</evidence>
<proteinExistence type="predicted"/>
<protein>
    <submittedName>
        <fullName evidence="1">Uncharacterized protein</fullName>
    </submittedName>
</protein>
<accession>A0A813L836</accession>
<dbReference type="AlphaFoldDB" id="A0A813L836"/>
<gene>
    <name evidence="1" type="ORF">PGLA2088_LOCUS41970</name>
</gene>
<reference evidence="1" key="1">
    <citation type="submission" date="2021-02" db="EMBL/GenBank/DDBJ databases">
        <authorList>
            <person name="Dougan E. K."/>
            <person name="Rhodes N."/>
            <person name="Thang M."/>
            <person name="Chan C."/>
        </authorList>
    </citation>
    <scope>NUCLEOTIDE SEQUENCE</scope>
</reference>